<protein>
    <submittedName>
        <fullName evidence="1">Uncharacterized protein</fullName>
    </submittedName>
</protein>
<dbReference type="Proteomes" id="UP000093954">
    <property type="component" value="Unassembled WGS sequence"/>
</dbReference>
<accession>A0A1A6AL57</accession>
<reference evidence="1 2" key="1">
    <citation type="journal article" date="2012" name="Front. Microbiol.">
        <title>Draft Genome Sequence of the Virulent Strain 01-B526 of the Fish Pathogen Aeromonas salmonicida.</title>
        <authorList>
            <person name="Charette S.J."/>
            <person name="Brochu F."/>
            <person name="Boyle B."/>
            <person name="Filion G."/>
            <person name="Tanaka K.H."/>
            <person name="Derome N."/>
        </authorList>
    </citation>
    <scope>NUCLEOTIDE SEQUENCE [LARGE SCALE GENOMIC DNA]</scope>
    <source>
        <strain evidence="1 2">P11</strain>
    </source>
</reference>
<dbReference type="RefSeq" id="WP_167351585.1">
    <property type="nucleotide sequence ID" value="NZ_LROS01000055.1"/>
</dbReference>
<proteinExistence type="predicted"/>
<keyword evidence="2" id="KW-1185">Reference proteome</keyword>
<comment type="caution">
    <text evidence="1">The sequence shown here is derived from an EMBL/GenBank/DDBJ whole genome shotgun (WGS) entry which is preliminary data.</text>
</comment>
<sequence>MSSLSIKIDNLYYSTIEREISDFYDMGMIDSSNLPIECLEDTCDTYILIGSKKEGEFNIRIAKQADGKYWLFASPVEKIKQK</sequence>
<dbReference type="PATRIC" id="fig|1353534.3.peg.3437"/>
<evidence type="ECO:0000313" key="1">
    <source>
        <dbReference type="EMBL" id="OBR90728.1"/>
    </source>
</evidence>
<organism evidence="1 2">
    <name type="scientific">Clostridium ragsdalei P11</name>
    <dbReference type="NCBI Taxonomy" id="1353534"/>
    <lineage>
        <taxon>Bacteria</taxon>
        <taxon>Bacillati</taxon>
        <taxon>Bacillota</taxon>
        <taxon>Clostridia</taxon>
        <taxon>Eubacteriales</taxon>
        <taxon>Clostridiaceae</taxon>
        <taxon>Clostridium</taxon>
    </lineage>
</organism>
<evidence type="ECO:0000313" key="2">
    <source>
        <dbReference type="Proteomes" id="UP000093954"/>
    </source>
</evidence>
<gene>
    <name evidence="1" type="ORF">CLRAG_33760</name>
</gene>
<dbReference type="EMBL" id="LROS01000055">
    <property type="protein sequence ID" value="OBR90728.1"/>
    <property type="molecule type" value="Genomic_DNA"/>
</dbReference>
<name>A0A1A6AL57_9CLOT</name>
<dbReference type="AlphaFoldDB" id="A0A1A6AL57"/>